<feature type="transmembrane region" description="Helical" evidence="1">
    <location>
        <begin position="123"/>
        <end position="143"/>
    </location>
</feature>
<name>A0AAC9NMG8_VIRHA</name>
<dbReference type="InterPro" id="IPR049504">
    <property type="entry name" value="O-antigen_lig"/>
</dbReference>
<feature type="transmembrane region" description="Helical" evidence="1">
    <location>
        <begin position="342"/>
        <end position="366"/>
    </location>
</feature>
<dbReference type="RefSeq" id="WP_071649675.1">
    <property type="nucleotide sequence ID" value="NZ_CP017962.1"/>
</dbReference>
<feature type="transmembrane region" description="Helical" evidence="1">
    <location>
        <begin position="163"/>
        <end position="183"/>
    </location>
</feature>
<accession>A0AAC9NMG8</accession>
<keyword evidence="1" id="KW-0812">Transmembrane</keyword>
<organism evidence="2 3">
    <name type="scientific">Virgibacillus halodenitrificans</name>
    <name type="common">Bacillus halodenitrificans</name>
    <dbReference type="NCBI Taxonomy" id="1482"/>
    <lineage>
        <taxon>Bacteria</taxon>
        <taxon>Bacillati</taxon>
        <taxon>Bacillota</taxon>
        <taxon>Bacilli</taxon>
        <taxon>Bacillales</taxon>
        <taxon>Bacillaceae</taxon>
        <taxon>Virgibacillus</taxon>
    </lineage>
</organism>
<feature type="transmembrane region" description="Helical" evidence="1">
    <location>
        <begin position="64"/>
        <end position="82"/>
    </location>
</feature>
<dbReference type="Pfam" id="PF13425">
    <property type="entry name" value="O-antigen_lig"/>
    <property type="match status" value="1"/>
</dbReference>
<dbReference type="KEGG" id="vhl:BME96_16405"/>
<feature type="transmembrane region" description="Helical" evidence="1">
    <location>
        <begin position="190"/>
        <end position="206"/>
    </location>
</feature>
<protein>
    <recommendedName>
        <fullName evidence="4">O-antigen ligase domain-containing protein</fullName>
    </recommendedName>
</protein>
<dbReference type="GeneID" id="71515993"/>
<evidence type="ECO:0000313" key="2">
    <source>
        <dbReference type="EMBL" id="APC49674.1"/>
    </source>
</evidence>
<dbReference type="AlphaFoldDB" id="A0AAC9NMG8"/>
<evidence type="ECO:0000256" key="1">
    <source>
        <dbReference type="SAM" id="Phobius"/>
    </source>
</evidence>
<keyword evidence="1" id="KW-1133">Transmembrane helix</keyword>
<feature type="transmembrane region" description="Helical" evidence="1">
    <location>
        <begin position="378"/>
        <end position="396"/>
    </location>
</feature>
<proteinExistence type="predicted"/>
<reference evidence="2 3" key="1">
    <citation type="submission" date="2016-11" db="EMBL/GenBank/DDBJ databases">
        <title>Complete genome sequencing of Virgibacillus halodenitrificans PDB-F2.</title>
        <authorList>
            <person name="Sun Z."/>
            <person name="Zhou Y."/>
            <person name="Li H."/>
        </authorList>
    </citation>
    <scope>NUCLEOTIDE SEQUENCE [LARGE SCALE GENOMIC DNA]</scope>
    <source>
        <strain evidence="2 3">PDB-F2</strain>
    </source>
</reference>
<dbReference type="EMBL" id="CP017962">
    <property type="protein sequence ID" value="APC49674.1"/>
    <property type="molecule type" value="Genomic_DNA"/>
</dbReference>
<sequence length="421" mass="47470">MTLQFIKQNKILFFLIIIQPILDLLTPLTMDLPLSIGALFRTILMLGLFFYIANTFFKNNKTYFIAYAGSFLAVAIMFVINFTSKANFVFVTEFNFLLKVSYFLVITYFILSLFQKKPWGNKLIIKATMIASCLIGFSFWLAIFTDTSISSYVNANSGYSGWFFAANELSVIVLILLGIIVSTLTYTNDLLAWLSFLLIISMIPMIGTKTAFLGGLIIVLGHTVLLLWKTRMRIWKHPSVTAYLLVIVLFFTLLPFTPATSDSRPNSMEHQQQRQPVVIPTDTSAIYMHPKVVNVLSSRPIYLDSIKADFQDAELPRQLFGLGYAGDYEKQPKIIEMDFFDLFFSFGYIGSVLLLLPVFMIIWHTVKHPSNSMTAKGNLLLILLLCGGISFLAGHVLFAPSVMSYIALLFLALGGVYEYEG</sequence>
<gene>
    <name evidence="2" type="ORF">BME96_16405</name>
</gene>
<feature type="transmembrane region" description="Helical" evidence="1">
    <location>
        <begin position="12"/>
        <end position="30"/>
    </location>
</feature>
<evidence type="ECO:0008006" key="4">
    <source>
        <dbReference type="Google" id="ProtNLM"/>
    </source>
</evidence>
<feature type="transmembrane region" description="Helical" evidence="1">
    <location>
        <begin position="240"/>
        <end position="259"/>
    </location>
</feature>
<evidence type="ECO:0000313" key="3">
    <source>
        <dbReference type="Proteomes" id="UP000182945"/>
    </source>
</evidence>
<dbReference type="Proteomes" id="UP000182945">
    <property type="component" value="Chromosome"/>
</dbReference>
<feature type="transmembrane region" description="Helical" evidence="1">
    <location>
        <begin position="88"/>
        <end position="111"/>
    </location>
</feature>
<feature type="transmembrane region" description="Helical" evidence="1">
    <location>
        <begin position="212"/>
        <end position="228"/>
    </location>
</feature>
<feature type="transmembrane region" description="Helical" evidence="1">
    <location>
        <begin position="36"/>
        <end position="57"/>
    </location>
</feature>
<keyword evidence="1" id="KW-0472">Membrane</keyword>